<accession>A0A060TEZ8</accession>
<reference evidence="3" key="1">
    <citation type="submission" date="2014-02" db="EMBL/GenBank/DDBJ databases">
        <authorList>
            <person name="Genoscope - CEA"/>
        </authorList>
    </citation>
    <scope>NUCLEOTIDE SEQUENCE</scope>
    <source>
        <strain evidence="3">LS3</strain>
    </source>
</reference>
<evidence type="ECO:0000256" key="1">
    <source>
        <dbReference type="SAM" id="Coils"/>
    </source>
</evidence>
<feature type="compositionally biased region" description="Basic and acidic residues" evidence="2">
    <location>
        <begin position="280"/>
        <end position="289"/>
    </location>
</feature>
<organism evidence="3">
    <name type="scientific">Blastobotrys adeninivorans</name>
    <name type="common">Yeast</name>
    <name type="synonym">Arxula adeninivorans</name>
    <dbReference type="NCBI Taxonomy" id="409370"/>
    <lineage>
        <taxon>Eukaryota</taxon>
        <taxon>Fungi</taxon>
        <taxon>Dikarya</taxon>
        <taxon>Ascomycota</taxon>
        <taxon>Saccharomycotina</taxon>
        <taxon>Dipodascomycetes</taxon>
        <taxon>Dipodascales</taxon>
        <taxon>Trichomonascaceae</taxon>
        <taxon>Blastobotrys</taxon>
    </lineage>
</organism>
<keyword evidence="1" id="KW-0175">Coiled coil</keyword>
<dbReference type="AlphaFoldDB" id="A0A060TEZ8"/>
<sequence length="356" mass="40416">MMDDSMQSASHEAPGAVPGATNSTSNIKPDHANPGDTGHNHDNQRDHRDHGDHEDHEEHSHEDHRDHRDHDSHEHGDDDGEERVSRRSFGNQSPTLTVNKRKSSSPSPRRKRTKYSRASNMALIRILKLHLPAWVQHPKWTKTDFFTSMAELIEREQAENDLPIPKTPQGNFLSGSQLKAKMEGLLGVNSNAHPDVIADLDDETLEVREMYLEELEKRNRRVAEGRARRETIRNVTPRGEGRWISYPSATFKPEGSEETAYDEDGEPIAGSASSAGGPNGDRRLSRRSEDPIDVRLNQVDIRFNQLDWRINESEAKTQERLNRLEQTVADMQKTVKEVREQFESVVSLIRSAGPRT</sequence>
<feature type="coiled-coil region" evidence="1">
    <location>
        <begin position="314"/>
        <end position="341"/>
    </location>
</feature>
<name>A0A060TEZ8_BLAAD</name>
<protein>
    <submittedName>
        <fullName evidence="3">ARAD1D11946p</fullName>
    </submittedName>
</protein>
<feature type="compositionally biased region" description="Basic residues" evidence="2">
    <location>
        <begin position="99"/>
        <end position="115"/>
    </location>
</feature>
<gene>
    <name evidence="3" type="ORF">GNLVRS02_ARAD1D11946g</name>
</gene>
<feature type="compositionally biased region" description="Acidic residues" evidence="2">
    <location>
        <begin position="256"/>
        <end position="266"/>
    </location>
</feature>
<reference evidence="3" key="2">
    <citation type="submission" date="2014-06" db="EMBL/GenBank/DDBJ databases">
        <title>The complete genome of Blastobotrys (Arxula) adeninivorans LS3 - a yeast of biotechnological interest.</title>
        <authorList>
            <person name="Kunze G."/>
            <person name="Gaillardin C."/>
            <person name="Czernicka M."/>
            <person name="Durrens P."/>
            <person name="Martin T."/>
            <person name="Boer E."/>
            <person name="Gabaldon T."/>
            <person name="Cruz J."/>
            <person name="Talla E."/>
            <person name="Marck C."/>
            <person name="Goffeau A."/>
            <person name="Barbe V."/>
            <person name="Baret P."/>
            <person name="Baronian K."/>
            <person name="Beier S."/>
            <person name="Bleykasten C."/>
            <person name="Bode R."/>
            <person name="Casaregola S."/>
            <person name="Despons L."/>
            <person name="Fairhead C."/>
            <person name="Giersberg M."/>
            <person name="Gierski P."/>
            <person name="Hahnel U."/>
            <person name="Hartmann A."/>
            <person name="Jankowska D."/>
            <person name="Jubin C."/>
            <person name="Jung P."/>
            <person name="Lafontaine I."/>
            <person name="Leh-Louis V."/>
            <person name="Lemaire M."/>
            <person name="Marcet-Houben M."/>
            <person name="Mascher M."/>
            <person name="Morel G."/>
            <person name="Richard G.-F."/>
            <person name="Riechen J."/>
            <person name="Sacerdot C."/>
            <person name="Sarkar A."/>
            <person name="Savel G."/>
            <person name="Schacherer J."/>
            <person name="Sherman D."/>
            <person name="Straub M.-L."/>
            <person name="Stein N."/>
            <person name="Thierry A."/>
            <person name="Trautwein-Schult A."/>
            <person name="Westhof E."/>
            <person name="Worch S."/>
            <person name="Dujon B."/>
            <person name="Souciet J.-L."/>
            <person name="Wincker P."/>
            <person name="Scholz U."/>
            <person name="Neuveglise N."/>
        </authorList>
    </citation>
    <scope>NUCLEOTIDE SEQUENCE</scope>
    <source>
        <strain evidence="3">LS3</strain>
    </source>
</reference>
<evidence type="ECO:0000313" key="3">
    <source>
        <dbReference type="EMBL" id="CDP37457.1"/>
    </source>
</evidence>
<feature type="region of interest" description="Disordered" evidence="2">
    <location>
        <begin position="1"/>
        <end position="117"/>
    </location>
</feature>
<dbReference type="EMBL" id="HG937694">
    <property type="protein sequence ID" value="CDP37457.1"/>
    <property type="molecule type" value="Genomic_DNA"/>
</dbReference>
<feature type="compositionally biased region" description="Basic and acidic residues" evidence="2">
    <location>
        <begin position="28"/>
        <end position="76"/>
    </location>
</feature>
<feature type="compositionally biased region" description="Polar residues" evidence="2">
    <location>
        <begin position="1"/>
        <end position="10"/>
    </location>
</feature>
<feature type="region of interest" description="Disordered" evidence="2">
    <location>
        <begin position="242"/>
        <end position="289"/>
    </location>
</feature>
<evidence type="ECO:0000256" key="2">
    <source>
        <dbReference type="SAM" id="MobiDB-lite"/>
    </source>
</evidence>
<feature type="compositionally biased region" description="Polar residues" evidence="2">
    <location>
        <begin position="88"/>
        <end position="98"/>
    </location>
</feature>
<proteinExistence type="predicted"/>